<proteinExistence type="predicted"/>
<dbReference type="PANTHER" id="PTHR10632:SF2">
    <property type="entry name" value="SULFIDE:QUINONE OXIDOREDUCTASE, MITOCHONDRIAL"/>
    <property type="match status" value="1"/>
</dbReference>
<name>A0ABS1EAV0_9BURK</name>
<protein>
    <submittedName>
        <fullName evidence="2">NAD(P)/FAD-dependent oxidoreductase</fullName>
    </submittedName>
</protein>
<organism evidence="2 3">
    <name type="scientific">Advenella mandrilli</name>
    <dbReference type="NCBI Taxonomy" id="2800330"/>
    <lineage>
        <taxon>Bacteria</taxon>
        <taxon>Pseudomonadati</taxon>
        <taxon>Pseudomonadota</taxon>
        <taxon>Betaproteobacteria</taxon>
        <taxon>Burkholderiales</taxon>
        <taxon>Alcaligenaceae</taxon>
    </lineage>
</organism>
<dbReference type="Gene3D" id="3.50.50.60">
    <property type="entry name" value="FAD/NAD(P)-binding domain"/>
    <property type="match status" value="2"/>
</dbReference>
<dbReference type="SUPFAM" id="SSF51905">
    <property type="entry name" value="FAD/NAD(P)-binding domain"/>
    <property type="match status" value="2"/>
</dbReference>
<dbReference type="Pfam" id="PF07992">
    <property type="entry name" value="Pyr_redox_2"/>
    <property type="match status" value="1"/>
</dbReference>
<dbReference type="PROSITE" id="PS51318">
    <property type="entry name" value="TAT"/>
    <property type="match status" value="1"/>
</dbReference>
<dbReference type="InterPro" id="IPR015904">
    <property type="entry name" value="Sulphide_quinone_reductase"/>
</dbReference>
<dbReference type="PRINTS" id="PR00368">
    <property type="entry name" value="FADPNR"/>
</dbReference>
<evidence type="ECO:0000259" key="1">
    <source>
        <dbReference type="Pfam" id="PF07992"/>
    </source>
</evidence>
<gene>
    <name evidence="2" type="ORF">JHL22_02375</name>
</gene>
<dbReference type="PANTHER" id="PTHR10632">
    <property type="entry name" value="SULFIDE:QUINONE OXIDOREDUCTASE"/>
    <property type="match status" value="1"/>
</dbReference>
<comment type="caution">
    <text evidence="2">The sequence shown here is derived from an EMBL/GenBank/DDBJ whole genome shotgun (WGS) entry which is preliminary data.</text>
</comment>
<dbReference type="InterPro" id="IPR036188">
    <property type="entry name" value="FAD/NAD-bd_sf"/>
</dbReference>
<accession>A0ABS1EAV0</accession>
<evidence type="ECO:0000313" key="3">
    <source>
        <dbReference type="Proteomes" id="UP000635316"/>
    </source>
</evidence>
<dbReference type="EMBL" id="JAENGP010000002">
    <property type="protein sequence ID" value="MBK1780058.1"/>
    <property type="molecule type" value="Genomic_DNA"/>
</dbReference>
<dbReference type="RefSeq" id="WP_200233425.1">
    <property type="nucleotide sequence ID" value="NZ_JAENGP010000002.1"/>
</dbReference>
<feature type="domain" description="FAD/NAD(P)-binding" evidence="1">
    <location>
        <begin position="47"/>
        <end position="164"/>
    </location>
</feature>
<dbReference type="Proteomes" id="UP000635316">
    <property type="component" value="Unassembled WGS sequence"/>
</dbReference>
<dbReference type="InterPro" id="IPR006311">
    <property type="entry name" value="TAT_signal"/>
</dbReference>
<sequence>MANTKTELSTARRKFIKIMGASSLGMSGMVSTTQLASAQTVLEANVSIVIAGSGLAGLAAAHRLRKQLPNAKITIIDAKKEHNYQPGYTLLATGIWHSTNSVRDRNERLMPPGVDWVQEAVASFEPELNQVQTVSGKKFDYDYLVVATGLVLKYDEIEGMDTSIIGQDGVGSVYHSPDAAANTWRAMDAFRQKGGRAVMTLAPTFMKCAGAPLKMTFMVADWLNESGVKNNSQVDFFAPSTSIFSVKTVNDLVLKRWTALPVTTNVHFHRQLTGVDISAKTAYFTDQNGAVHKEDYDFLHVVPPMYAPDAVRQSSLVVPDGVQKGWLDVDKGTLQHTRYPNVFGLGDVNGTPRGKTAATIKKSAPLMVHNLLQQMQGKPADQIFDGYTSCPMLIRRGSAWLVEFNYAGELTPTMPLIDPLKDSYLAWFLEDELLKPAYMAVLKGKA</sequence>
<reference evidence="2 3" key="1">
    <citation type="submission" date="2020-12" db="EMBL/GenBank/DDBJ databases">
        <authorList>
            <person name="Lu T."/>
            <person name="Wang Q."/>
            <person name="Han X."/>
        </authorList>
    </citation>
    <scope>NUCLEOTIDE SEQUENCE [LARGE SCALE GENOMIC DNA]</scope>
    <source>
        <strain evidence="2 3">WQ 585</strain>
    </source>
</reference>
<keyword evidence="3" id="KW-1185">Reference proteome</keyword>
<evidence type="ECO:0000313" key="2">
    <source>
        <dbReference type="EMBL" id="MBK1780058.1"/>
    </source>
</evidence>
<dbReference type="InterPro" id="IPR023753">
    <property type="entry name" value="FAD/NAD-binding_dom"/>
</dbReference>